<keyword evidence="7" id="KW-1185">Reference proteome</keyword>
<dbReference type="RefSeq" id="WP_344781923.1">
    <property type="nucleotide sequence ID" value="NZ_BAABAF010000004.1"/>
</dbReference>
<accession>A0ABP7GHP4</accession>
<dbReference type="InterPro" id="IPR050109">
    <property type="entry name" value="HTH-type_TetR-like_transc_reg"/>
</dbReference>
<dbReference type="Pfam" id="PF00440">
    <property type="entry name" value="TetR_N"/>
    <property type="match status" value="1"/>
</dbReference>
<gene>
    <name evidence="6" type="ORF">GCM10022240_13880</name>
</gene>
<dbReference type="PANTHER" id="PTHR30055">
    <property type="entry name" value="HTH-TYPE TRANSCRIPTIONAL REGULATOR RUTR"/>
    <property type="match status" value="1"/>
</dbReference>
<feature type="DNA-binding region" description="H-T-H motif" evidence="4">
    <location>
        <begin position="28"/>
        <end position="47"/>
    </location>
</feature>
<evidence type="ECO:0000256" key="1">
    <source>
        <dbReference type="ARBA" id="ARBA00023015"/>
    </source>
</evidence>
<organism evidence="6 7">
    <name type="scientific">Microbacterium kribbense</name>
    <dbReference type="NCBI Taxonomy" id="433645"/>
    <lineage>
        <taxon>Bacteria</taxon>
        <taxon>Bacillati</taxon>
        <taxon>Actinomycetota</taxon>
        <taxon>Actinomycetes</taxon>
        <taxon>Micrococcales</taxon>
        <taxon>Microbacteriaceae</taxon>
        <taxon>Microbacterium</taxon>
    </lineage>
</organism>
<dbReference type="Gene3D" id="1.10.357.10">
    <property type="entry name" value="Tetracycline Repressor, domain 2"/>
    <property type="match status" value="1"/>
</dbReference>
<evidence type="ECO:0000256" key="3">
    <source>
        <dbReference type="ARBA" id="ARBA00023163"/>
    </source>
</evidence>
<proteinExistence type="predicted"/>
<protein>
    <submittedName>
        <fullName evidence="6">TetR/AcrR family transcriptional regulator</fullName>
    </submittedName>
</protein>
<keyword evidence="3" id="KW-0804">Transcription</keyword>
<feature type="domain" description="HTH tetR-type" evidence="5">
    <location>
        <begin position="5"/>
        <end position="65"/>
    </location>
</feature>
<dbReference type="InterPro" id="IPR009057">
    <property type="entry name" value="Homeodomain-like_sf"/>
</dbReference>
<keyword evidence="2 4" id="KW-0238">DNA-binding</keyword>
<dbReference type="PANTHER" id="PTHR30055:SF234">
    <property type="entry name" value="HTH-TYPE TRANSCRIPTIONAL REGULATOR BETI"/>
    <property type="match status" value="1"/>
</dbReference>
<dbReference type="PROSITE" id="PS50977">
    <property type="entry name" value="HTH_TETR_2"/>
    <property type="match status" value="1"/>
</dbReference>
<evidence type="ECO:0000259" key="5">
    <source>
        <dbReference type="PROSITE" id="PS50977"/>
    </source>
</evidence>
<dbReference type="InterPro" id="IPR001647">
    <property type="entry name" value="HTH_TetR"/>
</dbReference>
<evidence type="ECO:0000256" key="4">
    <source>
        <dbReference type="PROSITE-ProRule" id="PRU00335"/>
    </source>
</evidence>
<sequence length="182" mass="19022">MSRPPHARQGVLDAFEAILIADGERAATMDAVARSAGVSKGGLLYHFASKDALEAALIERLRTLVDQDLDDIAAAPEGVVAYFIRSSIMLGNPIDRAVTAVSRLAQGGSAAAGAALHEVRERWAGAVRPHVRDDAALNLVLLLSDGLYFNNLIDDTSMPAAALPSGDDLDALIALVRAATAP</sequence>
<evidence type="ECO:0000313" key="7">
    <source>
        <dbReference type="Proteomes" id="UP001500540"/>
    </source>
</evidence>
<dbReference type="PRINTS" id="PR00455">
    <property type="entry name" value="HTHTETR"/>
</dbReference>
<evidence type="ECO:0000313" key="6">
    <source>
        <dbReference type="EMBL" id="GAA3762577.1"/>
    </source>
</evidence>
<reference evidence="7" key="1">
    <citation type="journal article" date="2019" name="Int. J. Syst. Evol. Microbiol.">
        <title>The Global Catalogue of Microorganisms (GCM) 10K type strain sequencing project: providing services to taxonomists for standard genome sequencing and annotation.</title>
        <authorList>
            <consortium name="The Broad Institute Genomics Platform"/>
            <consortium name="The Broad Institute Genome Sequencing Center for Infectious Disease"/>
            <person name="Wu L."/>
            <person name="Ma J."/>
        </authorList>
    </citation>
    <scope>NUCLEOTIDE SEQUENCE [LARGE SCALE GENOMIC DNA]</scope>
    <source>
        <strain evidence="7">JCM 16950</strain>
    </source>
</reference>
<comment type="caution">
    <text evidence="6">The sequence shown here is derived from an EMBL/GenBank/DDBJ whole genome shotgun (WGS) entry which is preliminary data.</text>
</comment>
<keyword evidence="1" id="KW-0805">Transcription regulation</keyword>
<name>A0ABP7GHP4_9MICO</name>
<dbReference type="EMBL" id="BAABAF010000004">
    <property type="protein sequence ID" value="GAA3762577.1"/>
    <property type="molecule type" value="Genomic_DNA"/>
</dbReference>
<dbReference type="Proteomes" id="UP001500540">
    <property type="component" value="Unassembled WGS sequence"/>
</dbReference>
<dbReference type="SUPFAM" id="SSF46689">
    <property type="entry name" value="Homeodomain-like"/>
    <property type="match status" value="1"/>
</dbReference>
<evidence type="ECO:0000256" key="2">
    <source>
        <dbReference type="ARBA" id="ARBA00023125"/>
    </source>
</evidence>